<dbReference type="OrthoDB" id="9766163at2"/>
<dbReference type="Proteomes" id="UP000199158">
    <property type="component" value="Unassembled WGS sequence"/>
</dbReference>
<dbReference type="InterPro" id="IPR008532">
    <property type="entry name" value="NFACT_RNA-bd"/>
</dbReference>
<dbReference type="PANTHER" id="PTHR15239:SF6">
    <property type="entry name" value="RIBOSOME QUALITY CONTROL COMPLEX SUBUNIT NEMF"/>
    <property type="match status" value="1"/>
</dbReference>
<dbReference type="HAMAP" id="MF_00844_B">
    <property type="entry name" value="RqcH_B"/>
    <property type="match status" value="1"/>
</dbReference>
<comment type="subunit">
    <text evidence="5">Associates with stalled 50S ribosomal subunits. Binds to RqcP.</text>
</comment>
<evidence type="ECO:0000313" key="8">
    <source>
        <dbReference type="Proteomes" id="UP000199158"/>
    </source>
</evidence>
<dbReference type="FunFam" id="2.30.310.10:FF:000004">
    <property type="entry name" value="Fibronectin-binding protein A"/>
    <property type="match status" value="1"/>
</dbReference>
<dbReference type="GO" id="GO:0043023">
    <property type="term" value="F:ribosomal large subunit binding"/>
    <property type="evidence" value="ECO:0007669"/>
    <property type="project" value="UniProtKB-UniRule"/>
</dbReference>
<keyword evidence="1 5" id="KW-0820">tRNA-binding</keyword>
<dbReference type="GO" id="GO:0000049">
    <property type="term" value="F:tRNA binding"/>
    <property type="evidence" value="ECO:0007669"/>
    <property type="project" value="UniProtKB-UniRule"/>
</dbReference>
<dbReference type="PANTHER" id="PTHR15239">
    <property type="entry name" value="NUCLEAR EXPORT MEDIATOR FACTOR NEMF"/>
    <property type="match status" value="1"/>
</dbReference>
<keyword evidence="4 5" id="KW-0648">Protein biosynthesis</keyword>
<evidence type="ECO:0000256" key="1">
    <source>
        <dbReference type="ARBA" id="ARBA00022555"/>
    </source>
</evidence>
<feature type="domain" description="NFACT RNA-binding" evidence="6">
    <location>
        <begin position="466"/>
        <end position="556"/>
    </location>
</feature>
<reference evidence="7 8" key="1">
    <citation type="submission" date="2016-10" db="EMBL/GenBank/DDBJ databases">
        <authorList>
            <person name="de Groot N.N."/>
        </authorList>
    </citation>
    <scope>NUCLEOTIDE SEQUENCE [LARGE SCALE GENOMIC DNA]</scope>
    <source>
        <strain evidence="7 8">CGMCC 1.5070</strain>
    </source>
</reference>
<proteinExistence type="inferred from homology"/>
<dbReference type="Gene3D" id="2.30.310.10">
    <property type="entry name" value="ibrinogen binding protein from staphylococcus aureus domain"/>
    <property type="match status" value="1"/>
</dbReference>
<dbReference type="STRING" id="474960.SAMN05216180_2668"/>
<dbReference type="GO" id="GO:0019843">
    <property type="term" value="F:rRNA binding"/>
    <property type="evidence" value="ECO:0007669"/>
    <property type="project" value="UniProtKB-UniRule"/>
</dbReference>
<dbReference type="EMBL" id="FOCG01000003">
    <property type="protein sequence ID" value="SEN07945.1"/>
    <property type="molecule type" value="Genomic_DNA"/>
</dbReference>
<dbReference type="InterPro" id="IPR051608">
    <property type="entry name" value="RQC_Subunit_NEMF"/>
</dbReference>
<keyword evidence="3 5" id="KW-0694">RNA-binding</keyword>
<dbReference type="InterPro" id="IPR043682">
    <property type="entry name" value="RqcH_bacterial"/>
</dbReference>
<evidence type="ECO:0000259" key="6">
    <source>
        <dbReference type="Pfam" id="PF05670"/>
    </source>
</evidence>
<organism evidence="7 8">
    <name type="scientific">Hydrogenoanaerobacterium saccharovorans</name>
    <dbReference type="NCBI Taxonomy" id="474960"/>
    <lineage>
        <taxon>Bacteria</taxon>
        <taxon>Bacillati</taxon>
        <taxon>Bacillota</taxon>
        <taxon>Clostridia</taxon>
        <taxon>Eubacteriales</taxon>
        <taxon>Oscillospiraceae</taxon>
        <taxon>Hydrogenoanaerobacterium</taxon>
    </lineage>
</organism>
<gene>
    <name evidence="5" type="primary">rqcH</name>
    <name evidence="7" type="ORF">SAMN05216180_2668</name>
</gene>
<sequence>MALDGAFLSELKNEIETLAINSRVDRIHQPSREELVIALRWRGGGGKLLLSAGANSPRVHFTEVVQENPKQPPMFCMLMRKHLGNARLIAVRQIALDRILHLDFEAVNELGDLVVLTIAVEIMGRHSNIILIDQNQKIIDSIKRIDDEMSSVRQILPGMTYTLPPLQNKLVLTSCTPAQVADRVRSGRNVELSKAIMDALMGVSPILCRELAHYAARGRELLAAELDDDTVSRLEFAVGNLIATLQNHTGVPTLVAEPDGRPRDFSFIDIHQYGHLMLTKHYDSYSSLLDSFYSERDRMERMKVRSHDLLRLLANTSDRIVRKLYAQKQELLECADRDKLKVMGDLINANIYRLEKGQTYFDAENFYEEGSPILRIPLDPQYTPAKNAQKYYAEYRKADTAEKMLHTLIAQAEEESRYIDSVFDALSRADCEAELAAIREEFAQGGYIKNYKSKYKRPEKLALQKYLSSDGFTILSGRNNVQNDQLTLKTARGCDIWFHTQKIPGSHTVVITEGKPVPNQTLTEAAMIAAYNSKARESAQVAVDYTAIKNVKKPNGAKPGMVIYDPYQTAYVTPDKGFIEKLKLL</sequence>
<keyword evidence="8" id="KW-1185">Reference proteome</keyword>
<evidence type="ECO:0000256" key="5">
    <source>
        <dbReference type="HAMAP-Rule" id="MF_00844"/>
    </source>
</evidence>
<dbReference type="AlphaFoldDB" id="A0A1H8DLB7"/>
<protein>
    <recommendedName>
        <fullName evidence="5">Rqc2 homolog RqcH</fullName>
        <shortName evidence="5">RqcH</shortName>
    </recommendedName>
</protein>
<accession>A0A1H8DLB7</accession>
<evidence type="ECO:0000313" key="7">
    <source>
        <dbReference type="EMBL" id="SEN07945.1"/>
    </source>
</evidence>
<dbReference type="GO" id="GO:1990112">
    <property type="term" value="C:RQC complex"/>
    <property type="evidence" value="ECO:0007669"/>
    <property type="project" value="TreeGrafter"/>
</dbReference>
<dbReference type="Pfam" id="PF05833">
    <property type="entry name" value="NFACT_N"/>
    <property type="match status" value="1"/>
</dbReference>
<dbReference type="RefSeq" id="WP_092755997.1">
    <property type="nucleotide sequence ID" value="NZ_FOCG01000003.1"/>
</dbReference>
<dbReference type="GO" id="GO:0072344">
    <property type="term" value="P:rescue of stalled ribosome"/>
    <property type="evidence" value="ECO:0007669"/>
    <property type="project" value="UniProtKB-UniRule"/>
</dbReference>
<keyword evidence="2 5" id="KW-0699">rRNA-binding</keyword>
<evidence type="ECO:0000256" key="4">
    <source>
        <dbReference type="ARBA" id="ARBA00022917"/>
    </source>
</evidence>
<evidence type="ECO:0000256" key="3">
    <source>
        <dbReference type="ARBA" id="ARBA00022884"/>
    </source>
</evidence>
<comment type="similarity">
    <text evidence="5">Belongs to the NEMF family.</text>
</comment>
<name>A0A1H8DLB7_9FIRM</name>
<evidence type="ECO:0000256" key="2">
    <source>
        <dbReference type="ARBA" id="ARBA00022730"/>
    </source>
</evidence>
<dbReference type="Pfam" id="PF05670">
    <property type="entry name" value="NFACT-R_1"/>
    <property type="match status" value="1"/>
</dbReference>
<comment type="function">
    <text evidence="5">Key component of the ribosome quality control system (RQC), a ribosome-associated complex that mediates the extraction of incompletely synthesized nascent chains from stalled ribosomes and their subsequent degradation. RqcH recruits Ala-charged tRNA, and with RqcP directs the elongation of stalled nascent chains on 50S ribosomal subunits, leading to non-templated C-terminal alanine extensions (Ala tail). The Ala tail promotes nascent chain degradation. May add between 1 and at least 8 Ala residues. Binds to stalled 50S ribosomal subunits.</text>
</comment>